<dbReference type="AlphaFoldDB" id="A0A1G9LUV8"/>
<evidence type="ECO:0000259" key="4">
    <source>
        <dbReference type="Pfam" id="PF03543"/>
    </source>
</evidence>
<keyword evidence="3" id="KW-0788">Thiol protease</keyword>
<proteinExistence type="predicted"/>
<dbReference type="Pfam" id="PF03543">
    <property type="entry name" value="Peptidase_C58"/>
    <property type="match status" value="1"/>
</dbReference>
<protein>
    <submittedName>
        <fullName evidence="5">Virulence surface antigen</fullName>
    </submittedName>
</protein>
<dbReference type="CDD" id="cd20499">
    <property type="entry name" value="HopN1-like"/>
    <property type="match status" value="1"/>
</dbReference>
<accession>A0A1G9LUV8</accession>
<evidence type="ECO:0000313" key="5">
    <source>
        <dbReference type="EMBL" id="SDL65790.1"/>
    </source>
</evidence>
<dbReference type="Gene3D" id="3.90.70.20">
    <property type="match status" value="1"/>
</dbReference>
<dbReference type="GO" id="GO:0006508">
    <property type="term" value="P:proteolysis"/>
    <property type="evidence" value="ECO:0007669"/>
    <property type="project" value="UniProtKB-KW"/>
</dbReference>
<name>A0A1G9LUV8_9PSED</name>
<evidence type="ECO:0000256" key="1">
    <source>
        <dbReference type="ARBA" id="ARBA00022670"/>
    </source>
</evidence>
<sequence length="322" mass="35291">MIGSVQNRGVVDIAAGPQQEAALSLTRSGQPAMRPPMAHRGLVELDRHLASPLPLPPPGRFEPRPVAHGPANHPLPSFLANAGGPGRTKGLPGDDALTEDFRDLAERNGCTVTTAFSQTTTRKAILGSIPGAAEMIPEKLQNKGLCYGLSLNWLKNAGEGRNDAHFFQALPAWSEDSLFLRCLGLEIEQDRMLPHGDEATFLHMLSFVGLHSATPERPFTELSWHSDRAFARQLNDRMMPGQEQFFVLLTDQHVMGLRKDASERLHFFDPNLGVVAADRAGALVQVIQETLEAAPEYWSEGNSQRPLSLCEVRSMANRRQPG</sequence>
<evidence type="ECO:0000313" key="6">
    <source>
        <dbReference type="Proteomes" id="UP000198706"/>
    </source>
</evidence>
<evidence type="ECO:0000256" key="2">
    <source>
        <dbReference type="ARBA" id="ARBA00022801"/>
    </source>
</evidence>
<dbReference type="EMBL" id="FNFD01000026">
    <property type="protein sequence ID" value="SDL65790.1"/>
    <property type="molecule type" value="Genomic_DNA"/>
</dbReference>
<dbReference type="STRING" id="137658.SAMN05216186_12646"/>
<dbReference type="Proteomes" id="UP000198706">
    <property type="component" value="Unassembled WGS sequence"/>
</dbReference>
<keyword evidence="1" id="KW-0645">Protease</keyword>
<dbReference type="InterPro" id="IPR006473">
    <property type="entry name" value="Peptidase_C58_Yopt"/>
</dbReference>
<gene>
    <name evidence="5" type="ORF">SAMN05216186_12646</name>
</gene>
<keyword evidence="2" id="KW-0378">Hydrolase</keyword>
<organism evidence="5 6">
    <name type="scientific">Pseudomonas indica</name>
    <dbReference type="NCBI Taxonomy" id="137658"/>
    <lineage>
        <taxon>Bacteria</taxon>
        <taxon>Pseudomonadati</taxon>
        <taxon>Pseudomonadota</taxon>
        <taxon>Gammaproteobacteria</taxon>
        <taxon>Pseudomonadales</taxon>
        <taxon>Pseudomonadaceae</taxon>
        <taxon>Pseudomonas</taxon>
    </lineage>
</organism>
<dbReference type="GO" id="GO:0004197">
    <property type="term" value="F:cysteine-type endopeptidase activity"/>
    <property type="evidence" value="ECO:0007669"/>
    <property type="project" value="InterPro"/>
</dbReference>
<reference evidence="5 6" key="1">
    <citation type="submission" date="2016-10" db="EMBL/GenBank/DDBJ databases">
        <authorList>
            <person name="de Groot N.N."/>
        </authorList>
    </citation>
    <scope>NUCLEOTIDE SEQUENCE [LARGE SCALE GENOMIC DNA]</scope>
    <source>
        <strain evidence="5 6">JCM 21544</strain>
    </source>
</reference>
<dbReference type="RefSeq" id="WP_084335306.1">
    <property type="nucleotide sequence ID" value="NZ_FNFD01000026.1"/>
</dbReference>
<feature type="domain" description="Peptidase C58 YopT-type" evidence="4">
    <location>
        <begin position="106"/>
        <end position="281"/>
    </location>
</feature>
<evidence type="ECO:0000256" key="3">
    <source>
        <dbReference type="ARBA" id="ARBA00022807"/>
    </source>
</evidence>
<keyword evidence="6" id="KW-1185">Reference proteome</keyword>